<dbReference type="SUPFAM" id="SSF49344">
    <property type="entry name" value="CBD9-like"/>
    <property type="match status" value="1"/>
</dbReference>
<accession>A0A7V0T5Q0</accession>
<dbReference type="AlphaFoldDB" id="A0A7V0T5Q0"/>
<dbReference type="EMBL" id="DSBX01000199">
    <property type="protein sequence ID" value="HDQ99660.1"/>
    <property type="molecule type" value="Genomic_DNA"/>
</dbReference>
<proteinExistence type="predicted"/>
<name>A0A7V0T5Q0_UNCW3</name>
<dbReference type="InterPro" id="IPR045266">
    <property type="entry name" value="DOH_DOMON"/>
</dbReference>
<comment type="caution">
    <text evidence="1">The sequence shown here is derived from an EMBL/GenBank/DDBJ whole genome shotgun (WGS) entry which is preliminary data.</text>
</comment>
<dbReference type="CDD" id="cd09631">
    <property type="entry name" value="DOMON_DOH"/>
    <property type="match status" value="1"/>
</dbReference>
<evidence type="ECO:0000313" key="1">
    <source>
        <dbReference type="EMBL" id="HDQ99660.1"/>
    </source>
</evidence>
<sequence length="218" mass="24230">MRYASLLVLCSFVVAGVMPVMPYGPDLDDIVFTDGYVDRDEGEREYPHEFFDRATGMTVSWGYDDSLFYVALETRGKGWFGIGFGSATMDGANMVIGFDTDDTTEAFCLVGRGHSSQVVAPADELLPDWDIDFDDETGVTTLEFAYPLRWRGKGAPVEFAAYEDAFRHAAVDGLEPGDIYDMILAQNTRTPSLDAKHTHLSSFKFKMGEKPEVEEVGR</sequence>
<dbReference type="Proteomes" id="UP000885672">
    <property type="component" value="Unassembled WGS sequence"/>
</dbReference>
<organism evidence="1">
    <name type="scientific">candidate division WOR-3 bacterium</name>
    <dbReference type="NCBI Taxonomy" id="2052148"/>
    <lineage>
        <taxon>Bacteria</taxon>
        <taxon>Bacteria division WOR-3</taxon>
    </lineage>
</organism>
<protein>
    <recommendedName>
        <fullName evidence="2">DOMON domain-containing protein</fullName>
    </recommendedName>
</protein>
<gene>
    <name evidence="1" type="ORF">ENN51_05170</name>
</gene>
<reference evidence="1" key="1">
    <citation type="journal article" date="2020" name="mSystems">
        <title>Genome- and Community-Level Interaction Insights into Carbon Utilization and Element Cycling Functions of Hydrothermarchaeota in Hydrothermal Sediment.</title>
        <authorList>
            <person name="Zhou Z."/>
            <person name="Liu Y."/>
            <person name="Xu W."/>
            <person name="Pan J."/>
            <person name="Luo Z.H."/>
            <person name="Li M."/>
        </authorList>
    </citation>
    <scope>NUCLEOTIDE SEQUENCE [LARGE SCALE GENOMIC DNA]</scope>
    <source>
        <strain evidence="1">SpSt-1182</strain>
    </source>
</reference>
<evidence type="ECO:0008006" key="2">
    <source>
        <dbReference type="Google" id="ProtNLM"/>
    </source>
</evidence>